<feature type="non-terminal residue" evidence="2">
    <location>
        <position position="109"/>
    </location>
</feature>
<gene>
    <name evidence="2" type="ORF">N305_14922</name>
</gene>
<dbReference type="Proteomes" id="UP000053258">
    <property type="component" value="Unassembled WGS sequence"/>
</dbReference>
<proteinExistence type="predicted"/>
<accession>A0A093Q697</accession>
<name>A0A093Q697_9PASS</name>
<evidence type="ECO:0000313" key="2">
    <source>
        <dbReference type="EMBL" id="KFW84503.1"/>
    </source>
</evidence>
<evidence type="ECO:0000313" key="3">
    <source>
        <dbReference type="Proteomes" id="UP000053258"/>
    </source>
</evidence>
<dbReference type="EMBL" id="KL672051">
    <property type="protein sequence ID" value="KFW84503.1"/>
    <property type="molecule type" value="Genomic_DNA"/>
</dbReference>
<dbReference type="OrthoDB" id="9396711at2759"/>
<reference evidence="2 3" key="1">
    <citation type="submission" date="2014-06" db="EMBL/GenBank/DDBJ databases">
        <title>Genome evolution of avian class.</title>
        <authorList>
            <person name="Zhang G."/>
            <person name="Li C."/>
        </authorList>
    </citation>
    <scope>NUCLEOTIDE SEQUENCE [LARGE SCALE GENOMIC DNA]</scope>
    <source>
        <strain evidence="2">BGI_N305</strain>
    </source>
</reference>
<dbReference type="AlphaFoldDB" id="A0A093Q697"/>
<organism evidence="2 3">
    <name type="scientific">Manacus vitellinus</name>
    <name type="common">golden-collared manakin</name>
    <dbReference type="NCBI Taxonomy" id="328815"/>
    <lineage>
        <taxon>Eukaryota</taxon>
        <taxon>Metazoa</taxon>
        <taxon>Chordata</taxon>
        <taxon>Craniata</taxon>
        <taxon>Vertebrata</taxon>
        <taxon>Euteleostomi</taxon>
        <taxon>Archelosauria</taxon>
        <taxon>Archosauria</taxon>
        <taxon>Dinosauria</taxon>
        <taxon>Saurischia</taxon>
        <taxon>Theropoda</taxon>
        <taxon>Coelurosauria</taxon>
        <taxon>Aves</taxon>
        <taxon>Neognathae</taxon>
        <taxon>Neoaves</taxon>
        <taxon>Telluraves</taxon>
        <taxon>Australaves</taxon>
        <taxon>Passeriformes</taxon>
        <taxon>Pipridae</taxon>
        <taxon>Manacus</taxon>
    </lineage>
</organism>
<evidence type="ECO:0000256" key="1">
    <source>
        <dbReference type="SAM" id="MobiDB-lite"/>
    </source>
</evidence>
<feature type="region of interest" description="Disordered" evidence="1">
    <location>
        <begin position="80"/>
        <end position="109"/>
    </location>
</feature>
<feature type="non-terminal residue" evidence="2">
    <location>
        <position position="1"/>
    </location>
</feature>
<protein>
    <submittedName>
        <fullName evidence="2">Uncharacterized protein</fullName>
    </submittedName>
</protein>
<sequence length="109" mass="11707">GQRWSWKRRDVARAPSRAHSANHCWHRARCSSGSALPASLRGCSSSTPPPTASWPCCSCSSCVTLSLSSWMVSSSRRVTRWGSQLPSMAGTKGSGAHTSMSSPRAGMRR</sequence>
<keyword evidence="3" id="KW-1185">Reference proteome</keyword>